<keyword evidence="5" id="KW-1185">Reference proteome</keyword>
<organism evidence="4 5">
    <name type="scientific">Filobasidium floriforme</name>
    <dbReference type="NCBI Taxonomy" id="5210"/>
    <lineage>
        <taxon>Eukaryota</taxon>
        <taxon>Fungi</taxon>
        <taxon>Dikarya</taxon>
        <taxon>Basidiomycota</taxon>
        <taxon>Agaricomycotina</taxon>
        <taxon>Tremellomycetes</taxon>
        <taxon>Filobasidiales</taxon>
        <taxon>Filobasidiaceae</taxon>
        <taxon>Filobasidium</taxon>
    </lineage>
</organism>
<feature type="domain" description="Non-haem dioxygenase N-terminal" evidence="3">
    <location>
        <begin position="49"/>
        <end position="153"/>
    </location>
</feature>
<dbReference type="InterPro" id="IPR050231">
    <property type="entry name" value="Iron_ascorbate_oxido_reductase"/>
</dbReference>
<dbReference type="SUPFAM" id="SSF51197">
    <property type="entry name" value="Clavaminate synthase-like"/>
    <property type="match status" value="1"/>
</dbReference>
<name>A0A8K0JI75_9TREE</name>
<feature type="compositionally biased region" description="Basic and acidic residues" evidence="1">
    <location>
        <begin position="16"/>
        <end position="25"/>
    </location>
</feature>
<dbReference type="InterPro" id="IPR027443">
    <property type="entry name" value="IPNS-like_sf"/>
</dbReference>
<evidence type="ECO:0000259" key="3">
    <source>
        <dbReference type="Pfam" id="PF14226"/>
    </source>
</evidence>
<dbReference type="Gene3D" id="2.60.120.330">
    <property type="entry name" value="B-lactam Antibiotic, Isopenicillin N Synthase, Chain"/>
    <property type="match status" value="1"/>
</dbReference>
<reference evidence="4" key="1">
    <citation type="submission" date="2020-04" db="EMBL/GenBank/DDBJ databases">
        <title>Analysis of mating type loci in Filobasidium floriforme.</title>
        <authorList>
            <person name="Nowrousian M."/>
        </authorList>
    </citation>
    <scope>NUCLEOTIDE SEQUENCE</scope>
    <source>
        <strain evidence="4">CBS 6242</strain>
    </source>
</reference>
<accession>A0A8K0JI75</accession>
<dbReference type="EMBL" id="JABELV010000115">
    <property type="protein sequence ID" value="KAG7530529.1"/>
    <property type="molecule type" value="Genomic_DNA"/>
</dbReference>
<evidence type="ECO:0000313" key="4">
    <source>
        <dbReference type="EMBL" id="KAG7530529.1"/>
    </source>
</evidence>
<dbReference type="Pfam" id="PF14226">
    <property type="entry name" value="DIOX_N"/>
    <property type="match status" value="1"/>
</dbReference>
<dbReference type="InterPro" id="IPR044861">
    <property type="entry name" value="IPNS-like_FE2OG_OXY"/>
</dbReference>
<dbReference type="PANTHER" id="PTHR47990">
    <property type="entry name" value="2-OXOGLUTARATE (2OG) AND FE(II)-DEPENDENT OXYGENASE SUPERFAMILY PROTEIN-RELATED"/>
    <property type="match status" value="1"/>
</dbReference>
<feature type="region of interest" description="Disordered" evidence="1">
    <location>
        <begin position="1"/>
        <end position="27"/>
    </location>
</feature>
<dbReference type="Pfam" id="PF03171">
    <property type="entry name" value="2OG-FeII_Oxy"/>
    <property type="match status" value="1"/>
</dbReference>
<evidence type="ECO:0008006" key="6">
    <source>
        <dbReference type="Google" id="ProtNLM"/>
    </source>
</evidence>
<gene>
    <name evidence="4" type="ORF">FFLO_04955</name>
</gene>
<dbReference type="Proteomes" id="UP000812966">
    <property type="component" value="Unassembled WGS sequence"/>
</dbReference>
<protein>
    <recommendedName>
        <fullName evidence="6">Flavonol synthase</fullName>
    </recommendedName>
</protein>
<feature type="domain" description="Isopenicillin N synthase-like Fe(2+) 2OG dioxygenase" evidence="2">
    <location>
        <begin position="237"/>
        <end position="318"/>
    </location>
</feature>
<proteinExistence type="predicted"/>
<evidence type="ECO:0000256" key="1">
    <source>
        <dbReference type="SAM" id="MobiDB-lite"/>
    </source>
</evidence>
<sequence length="397" mass="44867">MVDVQHAPAELSNRTQDAREPRQLLERPNLSPWVEPETTKSVSDWAELETIDLTLLDSQDPDVRATLLKQTKKALSVDGFMLVTGLGVSPATIARQLAIAQHLTTGTPREVKERFTAKMSAGSYRGYKLQGIWNKEGGVPDNIEHYNFESESFAHTASQHPETTAPFIPEIEAFAKYTYHHIIRRILTLISLTLELEPDALWKLHDHRSPIGAACQRYMRYTPRDKAEEEATSGIWSKGHTDYNTVSLLFSQPVTALQILTPENDWKWVKHVPGGAVVNVADALEFLSGGVLKATRHRVIRPPDDQAGLVRYVLIHFARAKLDVRLDPIWESPVVKREGKHAFQNRIDSGEPAPTQGEWLEERIRRTGKEQYDEKKNPTGSGLVRENILGRTVEYYV</sequence>
<evidence type="ECO:0000313" key="5">
    <source>
        <dbReference type="Proteomes" id="UP000812966"/>
    </source>
</evidence>
<evidence type="ECO:0000259" key="2">
    <source>
        <dbReference type="Pfam" id="PF03171"/>
    </source>
</evidence>
<comment type="caution">
    <text evidence="4">The sequence shown here is derived from an EMBL/GenBank/DDBJ whole genome shotgun (WGS) entry which is preliminary data.</text>
</comment>
<dbReference type="InterPro" id="IPR026992">
    <property type="entry name" value="DIOX_N"/>
</dbReference>
<dbReference type="AlphaFoldDB" id="A0A8K0JI75"/>